<proteinExistence type="predicted"/>
<sequence>MNFALPPLAVPADAEALLPAGAGPALQSALATAWVHSPFLKGLARSRAAVLRQFSEAGPAAAIDDALAMVATHDPETHDPETLAPRLRRARGDVALVVALADLAGLWPLETVTAALSDFADAAIHAAIAAALAERDAPNRGLVALALGKLGSRELNYSSDVDLILLHDPDRIPRRAHEEPDEAAVRIARRAVALLADQTADGYVARVDLRLRPASEITPMSLSIGAAEHYYQAEAETWERLAFVRARAVGGDLALGQGFLERIRPFVWRRSLDFTAVRDVQSVSLRIRDHFEAGQKLGPGFDLKRGRGGIREVEFFTQIHQLIWGGREPALRCPATLDALQALVAADRIEASEAAQLAASYRALRTVEHRLQMRRDEQTHMVPKLAADRAAVARLCGAPDWPSVQSGLARVTSPVAAAYDRLIRAAAPEATPVPADATAWLKRRHPRHLKLVAPLIERWRSGSVRALRSDPARAAFERLLPSIIDGVTTAAEPIRAAARLDSFFGALPPAAQFLALLEANPRLVGLLAHLLGVAPTLADALARAPALFDVMLAPDAFAPLPDAAALSAELDRFIGSGSFEQRLDRVRRWTSERRFQLGAQIIEGRADPLAVARSLAAIADAAMDAIVPAVTAEMVAAHGRVPGTAPLVLAMGRYGGGMLTHASDLDLIYLFKGNSAAVSDGATPITAARWYNRWAQRLTSALSVPTAEGTLYEVDTRLRPWGAKGMMMVSLESFARYQAEEAEPWEHMALTRARVVAGDATAINAVIAAQLGQPRDPATLRHAVLAMRADIARAKPPGGLYDVKLGPGGLVDLEFIIHFLQLGTPQALTPDMDTAIARLATAGRIEPERAAELQHALALLTRWLVVLRLVAPGIGRAGSTRGLSPATEAVIATALGAASFPAAVDALALARSRVRLAWEALLEREQGG</sequence>
<feature type="domain" description="PII-uridylyltransferase/Glutamine-synthetase adenylyltransferase" evidence="8">
    <location>
        <begin position="801"/>
        <end position="871"/>
    </location>
</feature>
<dbReference type="AlphaFoldDB" id="A0A841LCY7"/>
<dbReference type="SUPFAM" id="SSF81593">
    <property type="entry name" value="Nucleotidyltransferase substrate binding subunit/domain"/>
    <property type="match status" value="2"/>
</dbReference>
<dbReference type="InterPro" id="IPR005190">
    <property type="entry name" value="GlnE_rpt_dom"/>
</dbReference>
<dbReference type="Gene3D" id="1.20.120.330">
    <property type="entry name" value="Nucleotidyltransferases domain 2"/>
    <property type="match status" value="2"/>
</dbReference>
<dbReference type="GO" id="GO:0016874">
    <property type="term" value="F:ligase activity"/>
    <property type="evidence" value="ECO:0007669"/>
    <property type="project" value="UniProtKB-KW"/>
</dbReference>
<dbReference type="InterPro" id="IPR043519">
    <property type="entry name" value="NT_sf"/>
</dbReference>
<keyword evidence="9" id="KW-0436">Ligase</keyword>
<comment type="caution">
    <text evidence="9">The sequence shown here is derived from an EMBL/GenBank/DDBJ whole genome shotgun (WGS) entry which is preliminary data.</text>
</comment>
<dbReference type="EC" id="2.7.7.42" evidence="9"/>
<keyword evidence="4" id="KW-0067">ATP-binding</keyword>
<dbReference type="GO" id="GO:0008882">
    <property type="term" value="F:[glutamate-ammonia-ligase] adenylyltransferase activity"/>
    <property type="evidence" value="ECO:0007669"/>
    <property type="project" value="UniProtKB-EC"/>
</dbReference>
<reference evidence="9 10" key="1">
    <citation type="submission" date="2020-08" db="EMBL/GenBank/DDBJ databases">
        <title>Genomic Encyclopedia of Type Strains, Phase IV (KMG-IV): sequencing the most valuable type-strain genomes for metagenomic binning, comparative biology and taxonomic classification.</title>
        <authorList>
            <person name="Goeker M."/>
        </authorList>
    </citation>
    <scope>NUCLEOTIDE SEQUENCE [LARGE SCALE GENOMIC DNA]</scope>
    <source>
        <strain evidence="9 10">DSM 102189</strain>
    </source>
</reference>
<name>A0A841LCY7_9SPHN</name>
<evidence type="ECO:0000256" key="6">
    <source>
        <dbReference type="ARBA" id="ARBA00023268"/>
    </source>
</evidence>
<keyword evidence="3" id="KW-0547">Nucleotide-binding</keyword>
<evidence type="ECO:0000259" key="8">
    <source>
        <dbReference type="Pfam" id="PF08335"/>
    </source>
</evidence>
<dbReference type="CDD" id="cd05401">
    <property type="entry name" value="NT_GlnE_GlnD_like"/>
    <property type="match status" value="2"/>
</dbReference>
<evidence type="ECO:0000256" key="2">
    <source>
        <dbReference type="ARBA" id="ARBA00022695"/>
    </source>
</evidence>
<dbReference type="InterPro" id="IPR013546">
    <property type="entry name" value="PII_UdlTrfase/GS_AdlTrfase"/>
</dbReference>
<dbReference type="Pfam" id="PF03710">
    <property type="entry name" value="GlnE"/>
    <property type="match status" value="2"/>
</dbReference>
<dbReference type="NCBIfam" id="NF008292">
    <property type="entry name" value="PRK11072.1"/>
    <property type="match status" value="1"/>
</dbReference>
<gene>
    <name evidence="9" type="ORF">FHS79_001000</name>
</gene>
<dbReference type="NCBIfam" id="NF010706">
    <property type="entry name" value="PRK14108.1"/>
    <property type="match status" value="1"/>
</dbReference>
<evidence type="ECO:0000256" key="4">
    <source>
        <dbReference type="ARBA" id="ARBA00022840"/>
    </source>
</evidence>
<accession>A0A841LCY7</accession>
<dbReference type="InterPro" id="IPR023057">
    <property type="entry name" value="GlnE"/>
</dbReference>
<keyword evidence="6" id="KW-0511">Multifunctional enzyme</keyword>
<protein>
    <submittedName>
        <fullName evidence="9">Glutamate-ammonia-ligase adenylyltransferase</fullName>
        <ecNumber evidence="9">2.7.7.42</ecNumber>
    </submittedName>
</protein>
<dbReference type="GO" id="GO:0005524">
    <property type="term" value="F:ATP binding"/>
    <property type="evidence" value="ECO:0007669"/>
    <property type="project" value="UniProtKB-KW"/>
</dbReference>
<dbReference type="SUPFAM" id="SSF81301">
    <property type="entry name" value="Nucleotidyltransferase"/>
    <property type="match status" value="2"/>
</dbReference>
<feature type="domain" description="Glutamate-ammonia ligase adenylyltransferase repeated" evidence="7">
    <location>
        <begin position="30"/>
        <end position="261"/>
    </location>
</feature>
<evidence type="ECO:0000259" key="7">
    <source>
        <dbReference type="Pfam" id="PF03710"/>
    </source>
</evidence>
<feature type="domain" description="PII-uridylyltransferase/Glutamine-synthetase adenylyltransferase" evidence="8">
    <location>
        <begin position="296"/>
        <end position="415"/>
    </location>
</feature>
<keyword evidence="5" id="KW-0460">Magnesium</keyword>
<evidence type="ECO:0000256" key="1">
    <source>
        <dbReference type="ARBA" id="ARBA00022679"/>
    </source>
</evidence>
<dbReference type="Proteomes" id="UP000538147">
    <property type="component" value="Unassembled WGS sequence"/>
</dbReference>
<dbReference type="EMBL" id="JACIIV010000006">
    <property type="protein sequence ID" value="MBB6226838.1"/>
    <property type="molecule type" value="Genomic_DNA"/>
</dbReference>
<feature type="domain" description="Glutamate-ammonia ligase adenylyltransferase repeated" evidence="7">
    <location>
        <begin position="526"/>
        <end position="761"/>
    </location>
</feature>
<evidence type="ECO:0000313" key="10">
    <source>
        <dbReference type="Proteomes" id="UP000538147"/>
    </source>
</evidence>
<dbReference type="Gene3D" id="3.30.460.10">
    <property type="entry name" value="Beta Polymerase, domain 2"/>
    <property type="match status" value="2"/>
</dbReference>
<evidence type="ECO:0000256" key="3">
    <source>
        <dbReference type="ARBA" id="ARBA00022741"/>
    </source>
</evidence>
<keyword evidence="10" id="KW-1185">Reference proteome</keyword>
<dbReference type="PANTHER" id="PTHR30621:SF0">
    <property type="entry name" value="BIFUNCTIONAL GLUTAMINE SYNTHETASE ADENYLYLTRANSFERASE_ADENYLYL-REMOVING ENZYME"/>
    <property type="match status" value="1"/>
</dbReference>
<dbReference type="PANTHER" id="PTHR30621">
    <property type="entry name" value="GLUTAMINE SYNTHETASE ADENYLYLTRANSFERASE"/>
    <property type="match status" value="1"/>
</dbReference>
<keyword evidence="2 9" id="KW-0548">Nucleotidyltransferase</keyword>
<keyword evidence="1 9" id="KW-0808">Transferase</keyword>
<dbReference type="RefSeq" id="WP_184196310.1">
    <property type="nucleotide sequence ID" value="NZ_JACIIV010000006.1"/>
</dbReference>
<evidence type="ECO:0000313" key="9">
    <source>
        <dbReference type="EMBL" id="MBB6226838.1"/>
    </source>
</evidence>
<evidence type="ECO:0000256" key="5">
    <source>
        <dbReference type="ARBA" id="ARBA00022842"/>
    </source>
</evidence>
<dbReference type="GO" id="GO:0005829">
    <property type="term" value="C:cytosol"/>
    <property type="evidence" value="ECO:0007669"/>
    <property type="project" value="TreeGrafter"/>
</dbReference>
<dbReference type="Pfam" id="PF08335">
    <property type="entry name" value="GlnD_UR_UTase"/>
    <property type="match status" value="2"/>
</dbReference>
<organism evidence="9 10">
    <name type="scientific">Polymorphobacter multimanifer</name>
    <dbReference type="NCBI Taxonomy" id="1070431"/>
    <lineage>
        <taxon>Bacteria</taxon>
        <taxon>Pseudomonadati</taxon>
        <taxon>Pseudomonadota</taxon>
        <taxon>Alphaproteobacteria</taxon>
        <taxon>Sphingomonadales</taxon>
        <taxon>Sphingosinicellaceae</taxon>
        <taxon>Polymorphobacter</taxon>
    </lineage>
</organism>
<dbReference type="GO" id="GO:0000820">
    <property type="term" value="P:regulation of glutamine family amino acid metabolic process"/>
    <property type="evidence" value="ECO:0007669"/>
    <property type="project" value="TreeGrafter"/>
</dbReference>